<dbReference type="InterPro" id="IPR036249">
    <property type="entry name" value="Thioredoxin-like_sf"/>
</dbReference>
<keyword evidence="4" id="KW-1185">Reference proteome</keyword>
<dbReference type="Proteomes" id="UP001595526">
    <property type="component" value="Unassembled WGS sequence"/>
</dbReference>
<dbReference type="EMBL" id="JBHRTA010000008">
    <property type="protein sequence ID" value="MFC3196660.1"/>
    <property type="molecule type" value="Genomic_DNA"/>
</dbReference>
<dbReference type="Pfam" id="PF13899">
    <property type="entry name" value="Thioredoxin_7"/>
    <property type="match status" value="1"/>
</dbReference>
<dbReference type="Gene3D" id="3.40.30.10">
    <property type="entry name" value="Glutaredoxin"/>
    <property type="match status" value="3"/>
</dbReference>
<dbReference type="PROSITE" id="PS51352">
    <property type="entry name" value="THIOREDOXIN_2"/>
    <property type="match status" value="1"/>
</dbReference>
<dbReference type="PANTHER" id="PTHR32234:SF0">
    <property type="entry name" value="THIOL:DISULFIDE INTERCHANGE PROTEIN DSBD"/>
    <property type="match status" value="1"/>
</dbReference>
<gene>
    <name evidence="3" type="ORF">ACFOET_03450</name>
</gene>
<reference evidence="4" key="1">
    <citation type="journal article" date="2019" name="Int. J. Syst. Evol. Microbiol.">
        <title>The Global Catalogue of Microorganisms (GCM) 10K type strain sequencing project: providing services to taxonomists for standard genome sequencing and annotation.</title>
        <authorList>
            <consortium name="The Broad Institute Genomics Platform"/>
            <consortium name="The Broad Institute Genome Sequencing Center for Infectious Disease"/>
            <person name="Wu L."/>
            <person name="Ma J."/>
        </authorList>
    </citation>
    <scope>NUCLEOTIDE SEQUENCE [LARGE SCALE GENOMIC DNA]</scope>
    <source>
        <strain evidence="4">KCTC 52416</strain>
    </source>
</reference>
<keyword evidence="1" id="KW-0732">Signal</keyword>
<feature type="chain" id="PRO_5045966251" evidence="1">
    <location>
        <begin position="27"/>
        <end position="663"/>
    </location>
</feature>
<sequence length="663" mass="74170">MRERTSRSRCIALFGVMLATTTLGMAQVTFEQLSFEEAQAKAQKEGKIIFVDVMRSGPPSDHNKHVEEQVFTLDSISNFFRDNCVSIRMDMGSEAGKAFVPNLNMLMYPAYVFYDAKGAQLQYTNAYAVMEDPTVLMQKARASAAVAAEKKTNTRSIIFADGSWAAVLQQAKTSGKLIFLDAQTEWCRPCRMMERDVFTLDRVADFYNGQFINISMDMEKGDGPELVKQYGIMAYPTYLFIDGDGNVVHQDGGFMEADRFIAVGQKALQARGQANQYHAEPGILFSEDGTWESLLQQAAVENKLIFLDGYAVWCGPCKTMDREVFTREEVGSFFNQTFINVKRDMERGEGIALKERYNIKAYPTYLFINAKGEEVHRIVGSSSADEFINKAQIALQPENQLAALNQRYASGDRSATFIQQYLKALSMAYRQDEAASVATAYLDALPRADLITEINWTLATSYLTDPNSSVLGYLAVHRDELRGVGVENGDEAIENLFSKGFHRLFAGDGTFDERAFKKTRATIKKCRLPHADELIRLAKLVEAGKTANWKNYIKLLDNVVSKRLTVYGQSIPVSLSVFAGKMLRETSETYASNVLGWADTLLATMDHALDRAKLYDLKQLAYQQTGDEEKAKLASAESKELVAQWSKENSGSGMMMAIPMKLQ</sequence>
<accession>A0ABV7JIH4</accession>
<name>A0ABV7JIH4_9SPHI</name>
<feature type="signal peptide" evidence="1">
    <location>
        <begin position="1"/>
        <end position="26"/>
    </location>
</feature>
<dbReference type="InterPro" id="IPR012336">
    <property type="entry name" value="Thioredoxin-like_fold"/>
</dbReference>
<dbReference type="InterPro" id="IPR013766">
    <property type="entry name" value="Thioredoxin_domain"/>
</dbReference>
<protein>
    <submittedName>
        <fullName evidence="3">Thioredoxin family protein</fullName>
    </submittedName>
</protein>
<proteinExistence type="predicted"/>
<evidence type="ECO:0000313" key="4">
    <source>
        <dbReference type="Proteomes" id="UP001595526"/>
    </source>
</evidence>
<evidence type="ECO:0000313" key="3">
    <source>
        <dbReference type="EMBL" id="MFC3196660.1"/>
    </source>
</evidence>
<dbReference type="SUPFAM" id="SSF52833">
    <property type="entry name" value="Thioredoxin-like"/>
    <property type="match status" value="3"/>
</dbReference>
<organism evidence="3 4">
    <name type="scientific">Parapedobacter deserti</name>
    <dbReference type="NCBI Taxonomy" id="1912957"/>
    <lineage>
        <taxon>Bacteria</taxon>
        <taxon>Pseudomonadati</taxon>
        <taxon>Bacteroidota</taxon>
        <taxon>Sphingobacteriia</taxon>
        <taxon>Sphingobacteriales</taxon>
        <taxon>Sphingobacteriaceae</taxon>
        <taxon>Parapedobacter</taxon>
    </lineage>
</organism>
<dbReference type="PANTHER" id="PTHR32234">
    <property type="entry name" value="THIOL:DISULFIDE INTERCHANGE PROTEIN DSBD"/>
    <property type="match status" value="1"/>
</dbReference>
<evidence type="ECO:0000256" key="1">
    <source>
        <dbReference type="SAM" id="SignalP"/>
    </source>
</evidence>
<feature type="domain" description="Thioredoxin" evidence="2">
    <location>
        <begin position="261"/>
        <end position="396"/>
    </location>
</feature>
<dbReference type="Pfam" id="PF13098">
    <property type="entry name" value="Thioredoxin_2"/>
    <property type="match status" value="1"/>
</dbReference>
<evidence type="ECO:0000259" key="2">
    <source>
        <dbReference type="PROSITE" id="PS51352"/>
    </source>
</evidence>
<dbReference type="RefSeq" id="WP_379019577.1">
    <property type="nucleotide sequence ID" value="NZ_JBHRTA010000008.1"/>
</dbReference>
<comment type="caution">
    <text evidence="3">The sequence shown here is derived from an EMBL/GenBank/DDBJ whole genome shotgun (WGS) entry which is preliminary data.</text>
</comment>